<dbReference type="SUPFAM" id="SSF140453">
    <property type="entry name" value="EsxAB dimer-like"/>
    <property type="match status" value="1"/>
</dbReference>
<dbReference type="Proteomes" id="UP000241647">
    <property type="component" value="Unassembled WGS sequence"/>
</dbReference>
<accession>A0A2T2YU52</accession>
<dbReference type="EMBL" id="PYHS01000019">
    <property type="protein sequence ID" value="PSR59044.1"/>
    <property type="molecule type" value="Genomic_DNA"/>
</dbReference>
<evidence type="ECO:0008006" key="3">
    <source>
        <dbReference type="Google" id="ProtNLM"/>
    </source>
</evidence>
<dbReference type="RefSeq" id="WP_063027371.1">
    <property type="nucleotide sequence ID" value="NZ_PYHS01000019.1"/>
</dbReference>
<evidence type="ECO:0000313" key="1">
    <source>
        <dbReference type="EMBL" id="PSR59044.1"/>
    </source>
</evidence>
<evidence type="ECO:0000313" key="2">
    <source>
        <dbReference type="Proteomes" id="UP000241647"/>
    </source>
</evidence>
<protein>
    <recommendedName>
        <fullName evidence="3">ESX-1 secretion-associated protein</fullName>
    </recommendedName>
</protein>
<reference evidence="1 2" key="1">
    <citation type="submission" date="2018-02" db="EMBL/GenBank/DDBJ databases">
        <title>8 Nocardia nova and 1 Nocardia cyriacigeorgica strain used for evolution to TMP-SMX.</title>
        <authorList>
            <person name="Mehta H."/>
            <person name="Weng J."/>
            <person name="Shamoo Y."/>
        </authorList>
    </citation>
    <scope>NUCLEOTIDE SEQUENCE [LARGE SCALE GENOMIC DNA]</scope>
    <source>
        <strain evidence="1 2">ATCC 33727</strain>
    </source>
</reference>
<sequence length="111" mass="11933">MAGLLQVDIEALGKAVQLLRNSEQVLNDAMKAMAHNGHTDIGTKSLDDAADSFQRRWHFGIQRIGEAATTTADGISRCHDTYQQVDTQFAQLIAQTTTPAPPQAAAPETTA</sequence>
<dbReference type="InterPro" id="IPR036689">
    <property type="entry name" value="ESAT-6-like_sf"/>
</dbReference>
<name>A0A2T2YU52_9NOCA</name>
<gene>
    <name evidence="1" type="ORF">C8259_28265</name>
</gene>
<comment type="caution">
    <text evidence="1">The sequence shown here is derived from an EMBL/GenBank/DDBJ whole genome shotgun (WGS) entry which is preliminary data.</text>
</comment>
<dbReference type="AlphaFoldDB" id="A0A2T2YU52"/>
<organism evidence="1 2">
    <name type="scientific">Nocardia nova</name>
    <dbReference type="NCBI Taxonomy" id="37330"/>
    <lineage>
        <taxon>Bacteria</taxon>
        <taxon>Bacillati</taxon>
        <taxon>Actinomycetota</taxon>
        <taxon>Actinomycetes</taxon>
        <taxon>Mycobacteriales</taxon>
        <taxon>Nocardiaceae</taxon>
        <taxon>Nocardia</taxon>
    </lineage>
</organism>
<proteinExistence type="predicted"/>